<dbReference type="InterPro" id="IPR019734">
    <property type="entry name" value="TPR_rpt"/>
</dbReference>
<feature type="repeat" description="TPR" evidence="1">
    <location>
        <begin position="201"/>
        <end position="234"/>
    </location>
</feature>
<proteinExistence type="predicted"/>
<dbReference type="RefSeq" id="WP_158466919.1">
    <property type="nucleotide sequence ID" value="NZ_QJUE01000005.1"/>
</dbReference>
<feature type="repeat" description="TPR" evidence="1">
    <location>
        <begin position="65"/>
        <end position="98"/>
    </location>
</feature>
<dbReference type="Gene3D" id="1.25.40.10">
    <property type="entry name" value="Tetratricopeptide repeat domain"/>
    <property type="match status" value="3"/>
</dbReference>
<dbReference type="PROSITE" id="PS50005">
    <property type="entry name" value="TPR"/>
    <property type="match status" value="7"/>
</dbReference>
<feature type="repeat" description="TPR" evidence="1">
    <location>
        <begin position="167"/>
        <end position="200"/>
    </location>
</feature>
<dbReference type="SUPFAM" id="SSF52540">
    <property type="entry name" value="P-loop containing nucleoside triphosphate hydrolases"/>
    <property type="match status" value="1"/>
</dbReference>
<dbReference type="InterPro" id="IPR011990">
    <property type="entry name" value="TPR-like_helical_dom_sf"/>
</dbReference>
<dbReference type="PANTHER" id="PTHR44809:SF1">
    <property type="entry name" value="PROTEIN O-MANNOSYL-TRANSFERASE TMTC1"/>
    <property type="match status" value="1"/>
</dbReference>
<feature type="region of interest" description="Disordered" evidence="2">
    <location>
        <begin position="1"/>
        <end position="21"/>
    </location>
</feature>
<organism evidence="3 4">
    <name type="scientific">Prochlorococcus marinus XMU1408</name>
    <dbReference type="NCBI Taxonomy" id="2213228"/>
    <lineage>
        <taxon>Bacteria</taxon>
        <taxon>Bacillati</taxon>
        <taxon>Cyanobacteriota</taxon>
        <taxon>Cyanophyceae</taxon>
        <taxon>Synechococcales</taxon>
        <taxon>Prochlorococcaceae</taxon>
        <taxon>Prochlorococcus</taxon>
    </lineage>
</organism>
<dbReference type="Pfam" id="PF13181">
    <property type="entry name" value="TPR_8"/>
    <property type="match status" value="3"/>
</dbReference>
<dbReference type="InterPro" id="IPR027417">
    <property type="entry name" value="P-loop_NTPase"/>
</dbReference>
<feature type="repeat" description="TPR" evidence="1">
    <location>
        <begin position="99"/>
        <end position="132"/>
    </location>
</feature>
<protein>
    <submittedName>
        <fullName evidence="3">Sulfotransferase family protein</fullName>
    </submittedName>
</protein>
<keyword evidence="1" id="KW-0802">TPR repeat</keyword>
<dbReference type="SUPFAM" id="SSF48452">
    <property type="entry name" value="TPR-like"/>
    <property type="match status" value="1"/>
</dbReference>
<dbReference type="GO" id="GO:0016740">
    <property type="term" value="F:transferase activity"/>
    <property type="evidence" value="ECO:0007669"/>
    <property type="project" value="UniProtKB-KW"/>
</dbReference>
<keyword evidence="3" id="KW-0808">Transferase</keyword>
<dbReference type="Gene3D" id="3.40.50.300">
    <property type="entry name" value="P-loop containing nucleotide triphosphate hydrolases"/>
    <property type="match status" value="1"/>
</dbReference>
<feature type="repeat" description="TPR" evidence="1">
    <location>
        <begin position="133"/>
        <end position="166"/>
    </location>
</feature>
<evidence type="ECO:0000313" key="3">
    <source>
        <dbReference type="EMBL" id="PYE01091.1"/>
    </source>
</evidence>
<feature type="repeat" description="TPR" evidence="1">
    <location>
        <begin position="235"/>
        <end position="268"/>
    </location>
</feature>
<reference evidence="3 4" key="1">
    <citation type="journal article" date="2018" name="Appl. Environ. Microbiol.">
        <title>Genome rearrangement shapes Prochlorococcus ecological adaptation.</title>
        <authorList>
            <person name="Yan W."/>
            <person name="Wei S."/>
            <person name="Wang Q."/>
            <person name="Xiao X."/>
            <person name="Zeng Q."/>
            <person name="Jiao N."/>
            <person name="Zhang R."/>
        </authorList>
    </citation>
    <scope>NUCLEOTIDE SEQUENCE [LARGE SCALE GENOMIC DNA]</scope>
    <source>
        <strain evidence="3 4">XMU1408</strain>
    </source>
</reference>
<evidence type="ECO:0000256" key="2">
    <source>
        <dbReference type="SAM" id="MobiDB-lite"/>
    </source>
</evidence>
<dbReference type="Pfam" id="PF13469">
    <property type="entry name" value="Sulfotransfer_3"/>
    <property type="match status" value="1"/>
</dbReference>
<dbReference type="Proteomes" id="UP000247807">
    <property type="component" value="Unassembled WGS sequence"/>
</dbReference>
<feature type="repeat" description="TPR" evidence="1">
    <location>
        <begin position="269"/>
        <end position="302"/>
    </location>
</feature>
<sequence>MKGFGNKQTNRKKGNSSSLQKEINKITKSSNEQLIKKALKYHSEGDFLNAERQYKLCLKQESNDPRVLSNYGLICKEAGRFEEAIKLWKKSIELYPENPTPYYNLSNLLIDIQRFKEAEVFIKEVINIKPDDYKMHYNLGITLRNNSKGKEAISSFQNSIKLKPDFTEALSNLSATYLEIGNIKDAKVSIKKAIEFEPKEPTLYLNLSKILQENSELKDAEKYIKIAINLNPKLAEAHSNLATILIELGNLKEAELSSRKAIELNPDFAPAYSNMATIMRDIGNLKEAELYIRKAIDINPNYAKAYYIHSLLRSSKNDKKWQHNLFSKNILNNQSERNKIDIYFARSNIHHMEINYKLSSKNLILANNLKLNIEPSNSKILINKSKELLIESEKIEINQNDNLNSCISIFIVGMPRSGSTLLESILSMNNNVKDLGEINILEESFEESKRIDQGLNFYELYRTKTNKYNAKCNITTNKWLYNYQYAGIISKGIINPKIIHCFRNPLDNILSIYRAHFAGNEYSSSLVDCAKVYLDQEEVMIEYKNRFRSKIYDLNYDLLVTNPHKEIKSLISWLGWEWNESYLSPHLNQRSISTASSVQARSPINSKSIGGWKNYKEMLQPAMEILSKADGYQELTF</sequence>
<dbReference type="PANTHER" id="PTHR44809">
    <property type="match status" value="1"/>
</dbReference>
<dbReference type="Pfam" id="PF14559">
    <property type="entry name" value="TPR_19"/>
    <property type="match status" value="1"/>
</dbReference>
<dbReference type="InterPro" id="IPR052943">
    <property type="entry name" value="TMTC_O-mannosyl-trnsfr"/>
</dbReference>
<gene>
    <name evidence="3" type="ORF">DNJ73_06560</name>
</gene>
<name>A0A318R291_PROMR</name>
<dbReference type="OrthoDB" id="536969at2"/>
<comment type="caution">
    <text evidence="3">The sequence shown here is derived from an EMBL/GenBank/DDBJ whole genome shotgun (WGS) entry which is preliminary data.</text>
</comment>
<evidence type="ECO:0000313" key="4">
    <source>
        <dbReference type="Proteomes" id="UP000247807"/>
    </source>
</evidence>
<dbReference type="EMBL" id="QJUE01000005">
    <property type="protein sequence ID" value="PYE01091.1"/>
    <property type="molecule type" value="Genomic_DNA"/>
</dbReference>
<dbReference type="AlphaFoldDB" id="A0A318R291"/>
<dbReference type="SMART" id="SM00028">
    <property type="entry name" value="TPR"/>
    <property type="match status" value="8"/>
</dbReference>
<evidence type="ECO:0000256" key="1">
    <source>
        <dbReference type="PROSITE-ProRule" id="PRU00339"/>
    </source>
</evidence>
<accession>A0A318R291</accession>